<evidence type="ECO:0000256" key="1">
    <source>
        <dbReference type="ARBA" id="ARBA00006846"/>
    </source>
</evidence>
<organism evidence="3 4">
    <name type="scientific">Platysternon megacephalum</name>
    <name type="common">big-headed turtle</name>
    <dbReference type="NCBI Taxonomy" id="55544"/>
    <lineage>
        <taxon>Eukaryota</taxon>
        <taxon>Metazoa</taxon>
        <taxon>Chordata</taxon>
        <taxon>Craniata</taxon>
        <taxon>Vertebrata</taxon>
        <taxon>Euteleostomi</taxon>
        <taxon>Archelosauria</taxon>
        <taxon>Testudinata</taxon>
        <taxon>Testudines</taxon>
        <taxon>Cryptodira</taxon>
        <taxon>Durocryptodira</taxon>
        <taxon>Testudinoidea</taxon>
        <taxon>Platysternidae</taxon>
        <taxon>Platysternon</taxon>
    </lineage>
</organism>
<dbReference type="Proteomes" id="UP000297703">
    <property type="component" value="Unassembled WGS sequence"/>
</dbReference>
<keyword evidence="3" id="KW-0808">Transferase</keyword>
<dbReference type="GO" id="GO:0016740">
    <property type="term" value="F:transferase activity"/>
    <property type="evidence" value="ECO:0007669"/>
    <property type="project" value="UniProtKB-KW"/>
</dbReference>
<sequence>MAAAQKGKRKVQNKRTQKAQQDKPRTAPKQGKPQPQPGHQMRQKPAAKQLKSCQGKKGLGKNGVPARYASRMLQQMRKVRMSAKAKGLMKSFMADIYSQVSTEAEHLRKQKQLPALGSSEVRAALQQVMPREVAKHSATPICNESA</sequence>
<feature type="compositionally biased region" description="Basic residues" evidence="2">
    <location>
        <begin position="1"/>
        <end position="17"/>
    </location>
</feature>
<accession>A0A4D9DKN9</accession>
<dbReference type="GO" id="GO:0046982">
    <property type="term" value="F:protein heterodimerization activity"/>
    <property type="evidence" value="ECO:0007669"/>
    <property type="project" value="InterPro"/>
</dbReference>
<dbReference type="AlphaFoldDB" id="A0A4D9DKN9"/>
<dbReference type="InterPro" id="IPR009072">
    <property type="entry name" value="Histone-fold"/>
</dbReference>
<dbReference type="GO" id="GO:0003677">
    <property type="term" value="F:DNA binding"/>
    <property type="evidence" value="ECO:0007669"/>
    <property type="project" value="InterPro"/>
</dbReference>
<dbReference type="SUPFAM" id="SSF47113">
    <property type="entry name" value="Histone-fold"/>
    <property type="match status" value="1"/>
</dbReference>
<dbReference type="OrthoDB" id="9426660at2759"/>
<dbReference type="GO" id="GO:0030527">
    <property type="term" value="F:structural constituent of chromatin"/>
    <property type="evidence" value="ECO:0007669"/>
    <property type="project" value="InterPro"/>
</dbReference>
<dbReference type="InterPro" id="IPR000558">
    <property type="entry name" value="Histone_H2B"/>
</dbReference>
<dbReference type="Gene3D" id="1.10.20.10">
    <property type="entry name" value="Histone, subunit A"/>
    <property type="match status" value="1"/>
</dbReference>
<evidence type="ECO:0000256" key="2">
    <source>
        <dbReference type="SAM" id="MobiDB-lite"/>
    </source>
</evidence>
<proteinExistence type="inferred from homology"/>
<dbReference type="EMBL" id="QXTE01000434">
    <property type="protein sequence ID" value="TFJ98045.1"/>
    <property type="molecule type" value="Genomic_DNA"/>
</dbReference>
<gene>
    <name evidence="3" type="ORF">DR999_PMT20062</name>
</gene>
<evidence type="ECO:0000313" key="4">
    <source>
        <dbReference type="Proteomes" id="UP000297703"/>
    </source>
</evidence>
<keyword evidence="4" id="KW-1185">Reference proteome</keyword>
<comment type="similarity">
    <text evidence="1">Belongs to the histone H2B family.</text>
</comment>
<dbReference type="GO" id="GO:0000786">
    <property type="term" value="C:nucleosome"/>
    <property type="evidence" value="ECO:0007669"/>
    <property type="project" value="InterPro"/>
</dbReference>
<comment type="caution">
    <text evidence="3">The sequence shown here is derived from an EMBL/GenBank/DDBJ whole genome shotgun (WGS) entry which is preliminary data.</text>
</comment>
<feature type="compositionally biased region" description="Low complexity" evidence="2">
    <location>
        <begin position="28"/>
        <end position="40"/>
    </location>
</feature>
<protein>
    <submittedName>
        <fullName evidence="3">CDP-diacylglycerol--inositol 3-phosphatidyltransferase</fullName>
    </submittedName>
</protein>
<feature type="region of interest" description="Disordered" evidence="2">
    <location>
        <begin position="1"/>
        <end position="67"/>
    </location>
</feature>
<dbReference type="STRING" id="55544.A0A4D9DKN9"/>
<dbReference type="PRINTS" id="PR00621">
    <property type="entry name" value="HISTONEH2B"/>
</dbReference>
<reference evidence="3 4" key="1">
    <citation type="submission" date="2019-04" db="EMBL/GenBank/DDBJ databases">
        <title>Draft genome of the big-headed turtle Platysternon megacephalum.</title>
        <authorList>
            <person name="Gong S."/>
        </authorList>
    </citation>
    <scope>NUCLEOTIDE SEQUENCE [LARGE SCALE GENOMIC DNA]</scope>
    <source>
        <strain evidence="3">DO16091913</strain>
        <tissue evidence="3">Muscle</tissue>
    </source>
</reference>
<reference evidence="3 4" key="2">
    <citation type="submission" date="2019-04" db="EMBL/GenBank/DDBJ databases">
        <title>The genome sequence of big-headed turtle.</title>
        <authorList>
            <person name="Gong S."/>
        </authorList>
    </citation>
    <scope>NUCLEOTIDE SEQUENCE [LARGE SCALE GENOMIC DNA]</scope>
    <source>
        <strain evidence="3">DO16091913</strain>
        <tissue evidence="3">Muscle</tissue>
    </source>
</reference>
<evidence type="ECO:0000313" key="3">
    <source>
        <dbReference type="EMBL" id="TFJ98045.1"/>
    </source>
</evidence>
<name>A0A4D9DKN9_9SAUR</name>